<name>B9K2S5_ALLAM</name>
<protein>
    <recommendedName>
        <fullName evidence="3">Phage gp6-like head-tail connector protein</fullName>
    </recommendedName>
</protein>
<dbReference type="KEGG" id="avi:Avi_6188"/>
<dbReference type="HOGENOM" id="CLU_085951_0_1_5"/>
<proteinExistence type="predicted"/>
<dbReference type="Proteomes" id="UP000001596">
    <property type="component" value="Chromosome 2"/>
</dbReference>
<keyword evidence="2" id="KW-1185">Reference proteome</keyword>
<dbReference type="InterPro" id="IPR006450">
    <property type="entry name" value="Phage_HK97_gp6-like"/>
</dbReference>
<evidence type="ECO:0008006" key="3">
    <source>
        <dbReference type="Google" id="ProtNLM"/>
    </source>
</evidence>
<dbReference type="Pfam" id="PF05135">
    <property type="entry name" value="Phage_connect_1"/>
    <property type="match status" value="1"/>
</dbReference>
<dbReference type="STRING" id="311402.Avi_6188"/>
<reference evidence="1 2" key="1">
    <citation type="journal article" date="2009" name="J. Bacteriol.">
        <title>Genome sequences of three Agrobacterium biovars help elucidate the evolution of multichromosome genomes in bacteria.</title>
        <authorList>
            <person name="Slater S.C."/>
            <person name="Goldman B.S."/>
            <person name="Goodner B."/>
            <person name="Setubal J.C."/>
            <person name="Farrand S.K."/>
            <person name="Nester E.W."/>
            <person name="Burr T.J."/>
            <person name="Banta L."/>
            <person name="Dickerman A.W."/>
            <person name="Paulsen I."/>
            <person name="Otten L."/>
            <person name="Suen G."/>
            <person name="Welch R."/>
            <person name="Almeida N.F."/>
            <person name="Arnold F."/>
            <person name="Burton O.T."/>
            <person name="Du Z."/>
            <person name="Ewing A."/>
            <person name="Godsy E."/>
            <person name="Heisel S."/>
            <person name="Houmiel K.L."/>
            <person name="Jhaveri J."/>
            <person name="Lu J."/>
            <person name="Miller N.M."/>
            <person name="Norton S."/>
            <person name="Chen Q."/>
            <person name="Phoolcharoen W."/>
            <person name="Ohlin V."/>
            <person name="Ondrusek D."/>
            <person name="Pride N."/>
            <person name="Stricklin S.L."/>
            <person name="Sun J."/>
            <person name="Wheeler C."/>
            <person name="Wilson L."/>
            <person name="Zhu H."/>
            <person name="Wood D.W."/>
        </authorList>
    </citation>
    <scope>NUCLEOTIDE SEQUENCE [LARGE SCALE GENOMIC DNA]</scope>
    <source>
        <strain evidence="2">S4 / ATCC BAA-846</strain>
    </source>
</reference>
<dbReference type="RefSeq" id="WP_012654415.1">
    <property type="nucleotide sequence ID" value="NC_011988.1"/>
</dbReference>
<sequence length="198" mass="21959">MLVPKRIVAPAASILTLSEIKEHLRIEEDDDAENDLLQALIAVAETYLDGYSGVLGRCMITQTWRYSLYGWPSCRLDLPFPDVSSVIVRYRDDDDVEQILPESQYQVLEGACGSFVRWFDSFSGPSLYDRGDAVQVDMVCGYGDTAAEVPANIIHAAKLMIGAWYENRENIVISNLISQLPISVSAQALLATVRRVGV</sequence>
<evidence type="ECO:0000313" key="2">
    <source>
        <dbReference type="Proteomes" id="UP000001596"/>
    </source>
</evidence>
<dbReference type="Gene3D" id="1.10.3230.30">
    <property type="entry name" value="Phage gp6-like head-tail connector protein"/>
    <property type="match status" value="2"/>
</dbReference>
<dbReference type="EMBL" id="CP000634">
    <property type="protein sequence ID" value="ACM39173.1"/>
    <property type="molecule type" value="Genomic_DNA"/>
</dbReference>
<dbReference type="NCBIfam" id="TIGR02215">
    <property type="entry name" value="phage_chp_gp8"/>
    <property type="match status" value="1"/>
</dbReference>
<dbReference type="InterPro" id="IPR011738">
    <property type="entry name" value="Phage_CHP"/>
</dbReference>
<evidence type="ECO:0000313" key="1">
    <source>
        <dbReference type="EMBL" id="ACM39173.1"/>
    </source>
</evidence>
<dbReference type="eggNOG" id="ENOG5030HPS">
    <property type="taxonomic scope" value="Bacteria"/>
</dbReference>
<dbReference type="InterPro" id="IPR021146">
    <property type="entry name" value="Phage_gp6-like_head-tail"/>
</dbReference>
<accession>B9K2S5</accession>
<dbReference type="NCBIfam" id="TIGR01560">
    <property type="entry name" value="put_DNA_pack"/>
    <property type="match status" value="1"/>
</dbReference>
<dbReference type="CDD" id="cd08054">
    <property type="entry name" value="gp6"/>
    <property type="match status" value="1"/>
</dbReference>
<dbReference type="AlphaFoldDB" id="B9K2S5"/>
<organism evidence="1 2">
    <name type="scientific">Allorhizobium ampelinum (strain ATCC BAA-846 / DSM 112012 / S4)</name>
    <name type="common">Agrobacterium vitis (strain S4)</name>
    <dbReference type="NCBI Taxonomy" id="311402"/>
    <lineage>
        <taxon>Bacteria</taxon>
        <taxon>Pseudomonadati</taxon>
        <taxon>Pseudomonadota</taxon>
        <taxon>Alphaproteobacteria</taxon>
        <taxon>Hyphomicrobiales</taxon>
        <taxon>Rhizobiaceae</taxon>
        <taxon>Rhizobium/Agrobacterium group</taxon>
        <taxon>Allorhizobium</taxon>
        <taxon>Allorhizobium ampelinum</taxon>
    </lineage>
</organism>
<gene>
    <name evidence="1" type="ordered locus">Avi_6188</name>
</gene>